<keyword evidence="4" id="KW-0804">Transcription</keyword>
<dbReference type="Proteomes" id="UP000679126">
    <property type="component" value="Unassembled WGS sequence"/>
</dbReference>
<keyword evidence="8" id="KW-1185">Reference proteome</keyword>
<organism evidence="7 8">
    <name type="scientific">Chitinophaga chungangae</name>
    <dbReference type="NCBI Taxonomy" id="2821488"/>
    <lineage>
        <taxon>Bacteria</taxon>
        <taxon>Pseudomonadati</taxon>
        <taxon>Bacteroidota</taxon>
        <taxon>Chitinophagia</taxon>
        <taxon>Chitinophagales</taxon>
        <taxon>Chitinophagaceae</taxon>
        <taxon>Chitinophaga</taxon>
    </lineage>
</organism>
<dbReference type="NCBIfam" id="TIGR02937">
    <property type="entry name" value="sigma70-ECF"/>
    <property type="match status" value="1"/>
</dbReference>
<dbReference type="InterPro" id="IPR013324">
    <property type="entry name" value="RNA_pol_sigma_r3/r4-like"/>
</dbReference>
<evidence type="ECO:0000259" key="5">
    <source>
        <dbReference type="Pfam" id="PF04542"/>
    </source>
</evidence>
<protein>
    <submittedName>
        <fullName evidence="7">Sigma-70 family RNA polymerase sigma factor</fullName>
    </submittedName>
</protein>
<evidence type="ECO:0000256" key="3">
    <source>
        <dbReference type="ARBA" id="ARBA00023082"/>
    </source>
</evidence>
<dbReference type="SUPFAM" id="SSF88659">
    <property type="entry name" value="Sigma3 and sigma4 domains of RNA polymerase sigma factors"/>
    <property type="match status" value="1"/>
</dbReference>
<dbReference type="InterPro" id="IPR039425">
    <property type="entry name" value="RNA_pol_sigma-70-like"/>
</dbReference>
<sequence length="197" mass="23136">MSNFDYTGFADQELLHLLKEDDEAAFTEIYKRYWKLLYTTAFGIIRDGDAAQDILQEVFIRIWRGRHTLDITSLKPYLQQAARFGVLKAIRAQKTDKAFYDRLAAITIDVLAEDLLLYKEQRELFEKLLSGLPENVKEAFYLSRENNLTYKQIAARLNISEKTVEKRISKSLRYFRDNLNYEMCVIILLAAEYRAIL</sequence>
<dbReference type="CDD" id="cd06171">
    <property type="entry name" value="Sigma70_r4"/>
    <property type="match status" value="1"/>
</dbReference>
<proteinExistence type="inferred from homology"/>
<dbReference type="InterPro" id="IPR007627">
    <property type="entry name" value="RNA_pol_sigma70_r2"/>
</dbReference>
<dbReference type="Pfam" id="PF08281">
    <property type="entry name" value="Sigma70_r4_2"/>
    <property type="match status" value="1"/>
</dbReference>
<comment type="similarity">
    <text evidence="1">Belongs to the sigma-70 factor family. ECF subfamily.</text>
</comment>
<dbReference type="PANTHER" id="PTHR43133">
    <property type="entry name" value="RNA POLYMERASE ECF-TYPE SIGMA FACTO"/>
    <property type="match status" value="1"/>
</dbReference>
<feature type="domain" description="RNA polymerase sigma factor 70 region 4 type 2" evidence="6">
    <location>
        <begin position="123"/>
        <end position="173"/>
    </location>
</feature>
<dbReference type="InterPro" id="IPR014284">
    <property type="entry name" value="RNA_pol_sigma-70_dom"/>
</dbReference>
<dbReference type="Gene3D" id="1.10.10.10">
    <property type="entry name" value="Winged helix-like DNA-binding domain superfamily/Winged helix DNA-binding domain"/>
    <property type="match status" value="1"/>
</dbReference>
<feature type="domain" description="RNA polymerase sigma-70 region 2" evidence="5">
    <location>
        <begin position="29"/>
        <end position="94"/>
    </location>
</feature>
<dbReference type="InterPro" id="IPR013325">
    <property type="entry name" value="RNA_pol_sigma_r2"/>
</dbReference>
<dbReference type="InterPro" id="IPR013249">
    <property type="entry name" value="RNA_pol_sigma70_r4_t2"/>
</dbReference>
<evidence type="ECO:0000259" key="6">
    <source>
        <dbReference type="Pfam" id="PF08281"/>
    </source>
</evidence>
<dbReference type="RefSeq" id="WP_209147573.1">
    <property type="nucleotide sequence ID" value="NZ_JAGHKP010000003.1"/>
</dbReference>
<dbReference type="Pfam" id="PF04542">
    <property type="entry name" value="Sigma70_r2"/>
    <property type="match status" value="1"/>
</dbReference>
<dbReference type="SUPFAM" id="SSF88946">
    <property type="entry name" value="Sigma2 domain of RNA polymerase sigma factors"/>
    <property type="match status" value="1"/>
</dbReference>
<gene>
    <name evidence="7" type="ORF">J7I43_19680</name>
</gene>
<evidence type="ECO:0000256" key="1">
    <source>
        <dbReference type="ARBA" id="ARBA00010641"/>
    </source>
</evidence>
<dbReference type="EMBL" id="JAGHKP010000003">
    <property type="protein sequence ID" value="MBO9154456.1"/>
    <property type="molecule type" value="Genomic_DNA"/>
</dbReference>
<accession>A0ABS3YID9</accession>
<keyword evidence="3" id="KW-0731">Sigma factor</keyword>
<comment type="caution">
    <text evidence="7">The sequence shown here is derived from an EMBL/GenBank/DDBJ whole genome shotgun (WGS) entry which is preliminary data.</text>
</comment>
<evidence type="ECO:0000313" key="7">
    <source>
        <dbReference type="EMBL" id="MBO9154456.1"/>
    </source>
</evidence>
<evidence type="ECO:0000256" key="4">
    <source>
        <dbReference type="ARBA" id="ARBA00023163"/>
    </source>
</evidence>
<dbReference type="Gene3D" id="1.10.1740.10">
    <property type="match status" value="1"/>
</dbReference>
<evidence type="ECO:0000256" key="2">
    <source>
        <dbReference type="ARBA" id="ARBA00023015"/>
    </source>
</evidence>
<keyword evidence="2" id="KW-0805">Transcription regulation</keyword>
<name>A0ABS3YID9_9BACT</name>
<evidence type="ECO:0000313" key="8">
    <source>
        <dbReference type="Proteomes" id="UP000679126"/>
    </source>
</evidence>
<dbReference type="PANTHER" id="PTHR43133:SF46">
    <property type="entry name" value="RNA POLYMERASE SIGMA-70 FACTOR ECF SUBFAMILY"/>
    <property type="match status" value="1"/>
</dbReference>
<reference evidence="8" key="1">
    <citation type="submission" date="2021-03" db="EMBL/GenBank/DDBJ databases">
        <title>Assistant Professor.</title>
        <authorList>
            <person name="Huq M.A."/>
        </authorList>
    </citation>
    <scope>NUCLEOTIDE SEQUENCE [LARGE SCALE GENOMIC DNA]</scope>
    <source>
        <strain evidence="8">MAH-28</strain>
    </source>
</reference>
<dbReference type="InterPro" id="IPR036388">
    <property type="entry name" value="WH-like_DNA-bd_sf"/>
</dbReference>